<reference evidence="9" key="3">
    <citation type="submission" date="2025-09" db="UniProtKB">
        <authorList>
            <consortium name="Ensembl"/>
        </authorList>
    </citation>
    <scope>IDENTIFICATION</scope>
</reference>
<feature type="domain" description="Sushi" evidence="8">
    <location>
        <begin position="238"/>
        <end position="297"/>
    </location>
</feature>
<keyword evidence="5" id="KW-0325">Glycoprotein</keyword>
<protein>
    <submittedName>
        <fullName evidence="9">Complement component 4 binding protein alpha</fullName>
    </submittedName>
</protein>
<dbReference type="EMBL" id="AQIB01112662">
    <property type="status" value="NOT_ANNOTATED_CDS"/>
    <property type="molecule type" value="Genomic_DNA"/>
</dbReference>
<evidence type="ECO:0000256" key="5">
    <source>
        <dbReference type="ARBA" id="ARBA00023180"/>
    </source>
</evidence>
<dbReference type="PROSITE" id="PS50923">
    <property type="entry name" value="SUSHI"/>
    <property type="match status" value="7"/>
</dbReference>
<feature type="disulfide bond" evidence="6">
    <location>
        <begin position="368"/>
        <end position="411"/>
    </location>
</feature>
<dbReference type="AlphaFoldDB" id="A0A0D9RRE3"/>
<evidence type="ECO:0000259" key="8">
    <source>
        <dbReference type="PROSITE" id="PS50923"/>
    </source>
</evidence>
<keyword evidence="1 6" id="KW-0768">Sushi</keyword>
<feature type="disulfide bond" evidence="6">
    <location>
        <begin position="82"/>
        <end position="109"/>
    </location>
</feature>
<evidence type="ECO:0000256" key="7">
    <source>
        <dbReference type="SAM" id="MobiDB-lite"/>
    </source>
</evidence>
<evidence type="ECO:0000256" key="1">
    <source>
        <dbReference type="ARBA" id="ARBA00022659"/>
    </source>
</evidence>
<proteinExistence type="predicted"/>
<dbReference type="Pfam" id="PF00084">
    <property type="entry name" value="Sushi"/>
    <property type="match status" value="7"/>
</dbReference>
<dbReference type="SMART" id="SM00032">
    <property type="entry name" value="CCP"/>
    <property type="match status" value="8"/>
</dbReference>
<dbReference type="STRING" id="60711.ENSCSAP00000011182"/>
<reference evidence="9" key="2">
    <citation type="submission" date="2025-08" db="UniProtKB">
        <authorList>
            <consortium name="Ensembl"/>
        </authorList>
    </citation>
    <scope>IDENTIFICATION</scope>
</reference>
<dbReference type="OMA" id="VLRYRCH"/>
<evidence type="ECO:0000256" key="3">
    <source>
        <dbReference type="ARBA" id="ARBA00022737"/>
    </source>
</evidence>
<feature type="disulfide bond" evidence="6">
    <location>
        <begin position="268"/>
        <end position="295"/>
    </location>
</feature>
<dbReference type="FunFam" id="2.10.70.10:FF:000014">
    <property type="entry name" value="Membrane cofactor protein"/>
    <property type="match status" value="1"/>
</dbReference>
<dbReference type="Ensembl" id="ENSCSAT00000013174.1">
    <property type="protein sequence ID" value="ENSCSAP00000011182.1"/>
    <property type="gene ID" value="ENSCSAG00000015107.1"/>
</dbReference>
<sequence>TPPSRTPSGALHRKGKMAAWPFSRLWKVSDPILFQMTLVAALLPAILGNCDPPPTLSFAAPVNITTLTETHFETGTTLKYTCRPGYARSHSDQMLTCNSDGQWTYTTFCVHKRCRNPGDLPNGHVEIKTDLLFGSEIEFSCSEGYVLIGSTTSHCEVQDRGVGWSHPLPHCEIVKCEPPPDIRNGRHSGEEDFYTYGFSVTYSCDSRFSLLGHASISCTVENKTAGVWRPSPPTCEKVTCHKPDVSHGEIVSGFGPIYNYKDAIVFNCQKGFVLRGSSVIRCGADSKWDPSPPACEPRVDSCTNLPDIPHASWETYPRPKKEDVYVVGTILRYRCHPGYKPTTDAPTTLICQKNLRWTPYQGCEALCCPEPKLDSAQITQHRKNRLANHCVYFYGDEISFSCHGIRRSATCQADGTWSPRAPSCGDNCSFPPKIAHGHHKQASVYSFFKEEIIYECDDNGYSHNCELKKRHSCHSGWAQPGQQSKTLSKKKKKKKKKGSRDPEPYKSQNEAVYKCDEGYTVIGQVKLTCRSSCWSSPAPQCKRVPEQVLPGRKLMQCLPNPDNVKTALEVYKLSPEIDLLELEIQDLLISTPEKEL</sequence>
<evidence type="ECO:0000313" key="9">
    <source>
        <dbReference type="Ensembl" id="ENSCSAP00000011182.1"/>
    </source>
</evidence>
<comment type="caution">
    <text evidence="6">Lacks conserved residue(s) required for the propagation of feature annotation.</text>
</comment>
<name>A0A0D9RRE3_CHLSB</name>
<dbReference type="Bgee" id="ENSCSAG00000015107">
    <property type="expression patterns" value="Expressed in liver and 5 other cell types or tissues"/>
</dbReference>
<dbReference type="InterPro" id="IPR040514">
    <property type="entry name" value="C4bp_oligo"/>
</dbReference>
<dbReference type="GO" id="GO:0005615">
    <property type="term" value="C:extracellular space"/>
    <property type="evidence" value="ECO:0007669"/>
    <property type="project" value="Ensembl"/>
</dbReference>
<dbReference type="Pfam" id="PF18453">
    <property type="entry name" value="C4bp_oligo"/>
    <property type="match status" value="1"/>
</dbReference>
<dbReference type="EMBL" id="AQIB01112663">
    <property type="status" value="NOT_ANNOTATED_CDS"/>
    <property type="molecule type" value="Genomic_DNA"/>
</dbReference>
<dbReference type="PANTHER" id="PTHR19325">
    <property type="entry name" value="COMPLEMENT COMPONENT-RELATED SUSHI DOMAIN-CONTAINING"/>
    <property type="match status" value="1"/>
</dbReference>
<feature type="domain" description="Sushi" evidence="8">
    <location>
        <begin position="471"/>
        <end position="543"/>
    </location>
</feature>
<dbReference type="GO" id="GO:0045959">
    <property type="term" value="P:negative regulation of complement activation, classical pathway"/>
    <property type="evidence" value="ECO:0007669"/>
    <property type="project" value="Ensembl"/>
</dbReference>
<dbReference type="InterPro" id="IPR035976">
    <property type="entry name" value="Sushi/SCR/CCP_sf"/>
</dbReference>
<dbReference type="GO" id="GO:0045732">
    <property type="term" value="P:positive regulation of protein catabolic process"/>
    <property type="evidence" value="ECO:0007669"/>
    <property type="project" value="Ensembl"/>
</dbReference>
<dbReference type="EMBL" id="AQIB01112661">
    <property type="status" value="NOT_ANNOTATED_CDS"/>
    <property type="molecule type" value="Genomic_DNA"/>
</dbReference>
<dbReference type="FunFam" id="2.10.70.10:FF:000095">
    <property type="entry name" value="Zona pellucida sperm-binding protein 3 receptor"/>
    <property type="match status" value="1"/>
</dbReference>
<dbReference type="GO" id="GO:0009609">
    <property type="term" value="P:response to symbiotic bacterium"/>
    <property type="evidence" value="ECO:0007669"/>
    <property type="project" value="Ensembl"/>
</dbReference>
<keyword evidence="4 6" id="KW-1015">Disulfide bond</keyword>
<dbReference type="eggNOG" id="ENOG502SHRK">
    <property type="taxonomic scope" value="Eukaryota"/>
</dbReference>
<feature type="domain" description="Sushi" evidence="8">
    <location>
        <begin position="48"/>
        <end position="111"/>
    </location>
</feature>
<keyword evidence="3" id="KW-0677">Repeat</keyword>
<accession>A0A0D9RRE3</accession>
<dbReference type="FunFam" id="2.10.70.10:FF:000055">
    <property type="entry name" value="Complement decay-accelerating factor, GPI-anchored"/>
    <property type="match status" value="1"/>
</dbReference>
<feature type="compositionally biased region" description="Basic residues" evidence="7">
    <location>
        <begin position="487"/>
        <end position="498"/>
    </location>
</feature>
<feature type="domain" description="Sushi" evidence="8">
    <location>
        <begin position="366"/>
        <end position="426"/>
    </location>
</feature>
<gene>
    <name evidence="9" type="primary">C4BPA</name>
</gene>
<feature type="domain" description="Sushi" evidence="8">
    <location>
        <begin position="174"/>
        <end position="237"/>
    </location>
</feature>
<keyword evidence="10" id="KW-1185">Reference proteome</keyword>
<dbReference type="SUPFAM" id="SSF57535">
    <property type="entry name" value="Complement control module/SCR domain"/>
    <property type="match status" value="7"/>
</dbReference>
<dbReference type="Gene3D" id="2.10.70.10">
    <property type="entry name" value="Complement Module, domain 1"/>
    <property type="match status" value="7"/>
</dbReference>
<dbReference type="EMBL" id="AQIB01112665">
    <property type="status" value="NOT_ANNOTATED_CDS"/>
    <property type="molecule type" value="Genomic_DNA"/>
</dbReference>
<dbReference type="Gene3D" id="1.20.5.3730">
    <property type="match status" value="1"/>
</dbReference>
<reference evidence="9 10" key="1">
    <citation type="submission" date="2014-03" db="EMBL/GenBank/DDBJ databases">
        <authorList>
            <person name="Warren W."/>
            <person name="Wilson R.K."/>
        </authorList>
    </citation>
    <scope>NUCLEOTIDE SEQUENCE</scope>
</reference>
<dbReference type="Proteomes" id="UP000029965">
    <property type="component" value="Chromosome 25"/>
</dbReference>
<evidence type="ECO:0000256" key="6">
    <source>
        <dbReference type="PROSITE-ProRule" id="PRU00302"/>
    </source>
</evidence>
<dbReference type="GO" id="GO:1903027">
    <property type="term" value="P:regulation of opsonization"/>
    <property type="evidence" value="ECO:0007669"/>
    <property type="project" value="Ensembl"/>
</dbReference>
<evidence type="ECO:0000256" key="4">
    <source>
        <dbReference type="ARBA" id="ARBA00023157"/>
    </source>
</evidence>
<keyword evidence="2" id="KW-0732">Signal</keyword>
<dbReference type="InterPro" id="IPR000436">
    <property type="entry name" value="Sushi_SCR_CCP_dom"/>
</dbReference>
<feature type="domain" description="Sushi" evidence="8">
    <location>
        <begin position="300"/>
        <end position="365"/>
    </location>
</feature>
<dbReference type="PANTHER" id="PTHR19325:SF551">
    <property type="entry name" value="ZONA PELLUCIDA SPERM-BINDING PROTEIN 3 RECEPTOR"/>
    <property type="match status" value="1"/>
</dbReference>
<dbReference type="EMBL" id="AQIB01112664">
    <property type="status" value="NOT_ANNOTATED_CDS"/>
    <property type="molecule type" value="Genomic_DNA"/>
</dbReference>
<evidence type="ECO:0000256" key="2">
    <source>
        <dbReference type="ARBA" id="ARBA00022729"/>
    </source>
</evidence>
<dbReference type="GeneTree" id="ENSGT00940000154640"/>
<evidence type="ECO:0000313" key="10">
    <source>
        <dbReference type="Proteomes" id="UP000029965"/>
    </source>
</evidence>
<dbReference type="CDD" id="cd00033">
    <property type="entry name" value="CCP"/>
    <property type="match status" value="7"/>
</dbReference>
<dbReference type="InterPro" id="IPR050350">
    <property type="entry name" value="Compl-Cell_Adhes-Reg"/>
</dbReference>
<feature type="region of interest" description="Disordered" evidence="7">
    <location>
        <begin position="474"/>
        <end position="506"/>
    </location>
</feature>
<dbReference type="EMBL" id="AQIB01112666">
    <property type="status" value="NOT_ANNOTATED_CDS"/>
    <property type="molecule type" value="Genomic_DNA"/>
</dbReference>
<feature type="domain" description="Sushi" evidence="8">
    <location>
        <begin position="112"/>
        <end position="173"/>
    </location>
</feature>
<organism evidence="9 10">
    <name type="scientific">Chlorocebus sabaeus</name>
    <name type="common">Green monkey</name>
    <name type="synonym">Simia sabaea</name>
    <dbReference type="NCBI Taxonomy" id="60711"/>
    <lineage>
        <taxon>Eukaryota</taxon>
        <taxon>Metazoa</taxon>
        <taxon>Chordata</taxon>
        <taxon>Craniata</taxon>
        <taxon>Vertebrata</taxon>
        <taxon>Euteleostomi</taxon>
        <taxon>Mammalia</taxon>
        <taxon>Eutheria</taxon>
        <taxon>Euarchontoglires</taxon>
        <taxon>Primates</taxon>
        <taxon>Haplorrhini</taxon>
        <taxon>Catarrhini</taxon>
        <taxon>Cercopithecidae</taxon>
        <taxon>Cercopithecinae</taxon>
        <taxon>Chlorocebus</taxon>
    </lineage>
</organism>